<dbReference type="KEGG" id="mdx:BTO20_08400"/>
<dbReference type="InterPro" id="IPR023393">
    <property type="entry name" value="START-like_dom_sf"/>
</dbReference>
<evidence type="ECO:0000313" key="2">
    <source>
        <dbReference type="Proteomes" id="UP000195331"/>
    </source>
</evidence>
<dbReference type="AlphaFoldDB" id="A0A1Y0C0B7"/>
<name>A0A1Y0C0B7_9MYCO</name>
<evidence type="ECO:0008006" key="3">
    <source>
        <dbReference type="Google" id="ProtNLM"/>
    </source>
</evidence>
<dbReference type="OrthoDB" id="6624781at2"/>
<accession>A0A1Y0C0B7</accession>
<dbReference type="Gene3D" id="3.30.530.20">
    <property type="match status" value="1"/>
</dbReference>
<proteinExistence type="predicted"/>
<dbReference type="Proteomes" id="UP000195331">
    <property type="component" value="Chromosome"/>
</dbReference>
<gene>
    <name evidence="1" type="ORF">BTO20_08400</name>
</gene>
<dbReference type="EMBL" id="CP020809">
    <property type="protein sequence ID" value="ART68598.1"/>
    <property type="molecule type" value="Genomic_DNA"/>
</dbReference>
<dbReference type="SUPFAM" id="SSF55961">
    <property type="entry name" value="Bet v1-like"/>
    <property type="match status" value="1"/>
</dbReference>
<organism evidence="1 2">
    <name type="scientific">Mycobacterium dioxanotrophicus</name>
    <dbReference type="NCBI Taxonomy" id="482462"/>
    <lineage>
        <taxon>Bacteria</taxon>
        <taxon>Bacillati</taxon>
        <taxon>Actinomycetota</taxon>
        <taxon>Actinomycetes</taxon>
        <taxon>Mycobacteriales</taxon>
        <taxon>Mycobacteriaceae</taxon>
        <taxon>Mycobacterium</taxon>
    </lineage>
</organism>
<dbReference type="RefSeq" id="WP_087074968.1">
    <property type="nucleotide sequence ID" value="NZ_CP020809.1"/>
</dbReference>
<reference evidence="1 2" key="1">
    <citation type="submission" date="2017-04" db="EMBL/GenBank/DDBJ databases">
        <title>Whole Genome Sequence of 1,4-Dioxane Degrading Bacterium Mycobacterium dioxanotrophicus PH-06.</title>
        <authorList>
            <person name="He Y."/>
        </authorList>
    </citation>
    <scope>NUCLEOTIDE SEQUENCE [LARGE SCALE GENOMIC DNA]</scope>
    <source>
        <strain evidence="1 2">PH-06</strain>
    </source>
</reference>
<evidence type="ECO:0000313" key="1">
    <source>
        <dbReference type="EMBL" id="ART68598.1"/>
    </source>
</evidence>
<sequence length="159" mass="17636">MSADDRRIEVTAVINAAADLIFDYIARPTNHVTFDTSGFVVGCSDGSVITHVGAKFMMDMQNEIRGPHKVENHVICFEPGRAIGWAPAEPGKEPAGHTWTWRMTPIGPDQTLVTETYDWSAFRNTEMIDRLPVIGMRQMQESLARLAEATAKRGPHQLG</sequence>
<protein>
    <recommendedName>
        <fullName evidence="3">Polyketide cyclase</fullName>
    </recommendedName>
</protein>
<keyword evidence="2" id="KW-1185">Reference proteome</keyword>